<accession>A0A8X6GK01</accession>
<comment type="caution">
    <text evidence="2">The sequence shown here is derived from an EMBL/GenBank/DDBJ whole genome shotgun (WGS) entry which is preliminary data.</text>
</comment>
<reference evidence="2" key="1">
    <citation type="submission" date="2020-07" db="EMBL/GenBank/DDBJ databases">
        <title>Multicomponent nature underlies the extraordinary mechanical properties of spider dragline silk.</title>
        <authorList>
            <person name="Kono N."/>
            <person name="Nakamura H."/>
            <person name="Mori M."/>
            <person name="Yoshida Y."/>
            <person name="Ohtoshi R."/>
            <person name="Malay A.D."/>
            <person name="Moran D.A.P."/>
            <person name="Tomita M."/>
            <person name="Numata K."/>
            <person name="Arakawa K."/>
        </authorList>
    </citation>
    <scope>NUCLEOTIDE SEQUENCE</scope>
</reference>
<protein>
    <submittedName>
        <fullName evidence="2">Uncharacterized protein</fullName>
    </submittedName>
</protein>
<sequence>MAGITDRGGVQVVPPVNEELSDISPILCSWYWAGYHSGMYAAQEGQRSRFHRRNHWHSARSSYNRRRENI</sequence>
<keyword evidence="3" id="KW-1185">Reference proteome</keyword>
<evidence type="ECO:0000313" key="2">
    <source>
        <dbReference type="EMBL" id="GFQ68529.1"/>
    </source>
</evidence>
<dbReference type="Proteomes" id="UP000887116">
    <property type="component" value="Unassembled WGS sequence"/>
</dbReference>
<evidence type="ECO:0000256" key="1">
    <source>
        <dbReference type="SAM" id="MobiDB-lite"/>
    </source>
</evidence>
<feature type="region of interest" description="Disordered" evidence="1">
    <location>
        <begin position="51"/>
        <end position="70"/>
    </location>
</feature>
<name>A0A8X6GK01_TRICU</name>
<gene>
    <name evidence="2" type="ORF">TNCT_677431</name>
</gene>
<dbReference type="AlphaFoldDB" id="A0A8X6GK01"/>
<dbReference type="EMBL" id="BMAO01030510">
    <property type="protein sequence ID" value="GFQ68529.1"/>
    <property type="molecule type" value="Genomic_DNA"/>
</dbReference>
<dbReference type="OrthoDB" id="197400at2759"/>
<proteinExistence type="predicted"/>
<organism evidence="2 3">
    <name type="scientific">Trichonephila clavata</name>
    <name type="common">Joro spider</name>
    <name type="synonym">Nephila clavata</name>
    <dbReference type="NCBI Taxonomy" id="2740835"/>
    <lineage>
        <taxon>Eukaryota</taxon>
        <taxon>Metazoa</taxon>
        <taxon>Ecdysozoa</taxon>
        <taxon>Arthropoda</taxon>
        <taxon>Chelicerata</taxon>
        <taxon>Arachnida</taxon>
        <taxon>Araneae</taxon>
        <taxon>Araneomorphae</taxon>
        <taxon>Entelegynae</taxon>
        <taxon>Araneoidea</taxon>
        <taxon>Nephilidae</taxon>
        <taxon>Trichonephila</taxon>
    </lineage>
</organism>
<evidence type="ECO:0000313" key="3">
    <source>
        <dbReference type="Proteomes" id="UP000887116"/>
    </source>
</evidence>